<dbReference type="Gene3D" id="3.90.1200.10">
    <property type="match status" value="1"/>
</dbReference>
<dbReference type="Proteomes" id="UP000191112">
    <property type="component" value="Unassembled WGS sequence"/>
</dbReference>
<dbReference type="PANTHER" id="PTHR21310">
    <property type="entry name" value="AMINOGLYCOSIDE PHOSPHOTRANSFERASE-RELATED-RELATED"/>
    <property type="match status" value="1"/>
</dbReference>
<keyword evidence="3" id="KW-1185">Reference proteome</keyword>
<dbReference type="EMBL" id="FUYZ01000008">
    <property type="protein sequence ID" value="SKB99438.1"/>
    <property type="molecule type" value="Genomic_DNA"/>
</dbReference>
<dbReference type="OrthoDB" id="9784461at2"/>
<name>A0A1T5FTD8_9FLAO</name>
<gene>
    <name evidence="2" type="ORF">SAMN05660477_02256</name>
</gene>
<proteinExistence type="predicted"/>
<evidence type="ECO:0000313" key="3">
    <source>
        <dbReference type="Proteomes" id="UP000191112"/>
    </source>
</evidence>
<feature type="domain" description="Aminoglycoside phosphotransferase" evidence="1">
    <location>
        <begin position="25"/>
        <end position="255"/>
    </location>
</feature>
<reference evidence="2 3" key="1">
    <citation type="submission" date="2017-02" db="EMBL/GenBank/DDBJ databases">
        <authorList>
            <person name="Peterson S.W."/>
        </authorList>
    </citation>
    <scope>NUCLEOTIDE SEQUENCE [LARGE SCALE GENOMIC DNA]</scope>
    <source>
        <strain evidence="2 3">DSM 22323</strain>
    </source>
</reference>
<protein>
    <submittedName>
        <fullName evidence="2">Phosphotransferase enzyme family protein</fullName>
    </submittedName>
</protein>
<dbReference type="SUPFAM" id="SSF56112">
    <property type="entry name" value="Protein kinase-like (PK-like)"/>
    <property type="match status" value="1"/>
</dbReference>
<accession>A0A1T5FTD8</accession>
<dbReference type="InterPro" id="IPR011009">
    <property type="entry name" value="Kinase-like_dom_sf"/>
</dbReference>
<evidence type="ECO:0000313" key="2">
    <source>
        <dbReference type="EMBL" id="SKB99438.1"/>
    </source>
</evidence>
<sequence>MESHIKEFFNNFCQSENTNIVALPQSGSSRKNYIASFDDKKYIITDNDNLRENEVFFYFTEIFSKLNLNTPKIFKISENRQVYIQEYLGEHTLSEIISTEFDETRIKSLAKKTLKQLFDLQQKSINKIDYTKTFDYEEYDNLAILHDLYYFKNFLVDVLEINYHKSKLLKEFQTITKIVSGLEPKALMIRDFQARNIMVDDKDNIFFIDYQGAMFGPLMYDVISFLYQAKANFSVEFKQEMLDYYISLFSEEKVREMLKTAINPIIMMRYLQVLGAYGFRGLIQRKKHFINSLDQGIKNIVELSTTWPDLQAYPELLNVIQQLETSDTKLKIKSILQ</sequence>
<dbReference type="InterPro" id="IPR051678">
    <property type="entry name" value="AGP_Transferase"/>
</dbReference>
<evidence type="ECO:0000259" key="1">
    <source>
        <dbReference type="Pfam" id="PF01636"/>
    </source>
</evidence>
<organism evidence="2 3">
    <name type="scientific">Soonwooa buanensis</name>
    <dbReference type="NCBI Taxonomy" id="619805"/>
    <lineage>
        <taxon>Bacteria</taxon>
        <taxon>Pseudomonadati</taxon>
        <taxon>Bacteroidota</taxon>
        <taxon>Flavobacteriia</taxon>
        <taxon>Flavobacteriales</taxon>
        <taxon>Weeksellaceae</taxon>
        <taxon>Chryseobacterium group</taxon>
        <taxon>Soonwooa</taxon>
    </lineage>
</organism>
<keyword evidence="2" id="KW-0808">Transferase</keyword>
<dbReference type="GO" id="GO:0016740">
    <property type="term" value="F:transferase activity"/>
    <property type="evidence" value="ECO:0007669"/>
    <property type="project" value="UniProtKB-KW"/>
</dbReference>
<dbReference type="STRING" id="619805.SAMN05660477_02256"/>
<dbReference type="AlphaFoldDB" id="A0A1T5FTD8"/>
<dbReference type="PANTHER" id="PTHR21310:SF15">
    <property type="entry name" value="AMINOGLYCOSIDE PHOSPHOTRANSFERASE DOMAIN-CONTAINING PROTEIN"/>
    <property type="match status" value="1"/>
</dbReference>
<dbReference type="RefSeq" id="WP_079667469.1">
    <property type="nucleotide sequence ID" value="NZ_FUYZ01000008.1"/>
</dbReference>
<dbReference type="InterPro" id="IPR002575">
    <property type="entry name" value="Aminoglycoside_PTrfase"/>
</dbReference>
<dbReference type="Pfam" id="PF01636">
    <property type="entry name" value="APH"/>
    <property type="match status" value="1"/>
</dbReference>